<gene>
    <name evidence="1" type="ORF">HBH25_09420</name>
</gene>
<comment type="caution">
    <text evidence="1">The sequence shown here is derived from an EMBL/GenBank/DDBJ whole genome shotgun (WGS) entry which is preliminary data.</text>
</comment>
<dbReference type="EMBL" id="JAAVJI010000004">
    <property type="protein sequence ID" value="NJP01084.1"/>
    <property type="molecule type" value="Genomic_DNA"/>
</dbReference>
<sequence>MPNQARSDVCFKPFSGALPGIGYFMQLRLVPLLGGCASSRLGRNLTCLAFFFEGSLMGDFTGPASS</sequence>
<reference evidence="1 2" key="1">
    <citation type="submission" date="2020-03" db="EMBL/GenBank/DDBJ databases">
        <authorList>
            <person name="Wang L."/>
            <person name="He N."/>
            <person name="Li Y."/>
            <person name="Fang Y."/>
            <person name="Zhang F."/>
        </authorList>
    </citation>
    <scope>NUCLEOTIDE SEQUENCE [LARGE SCALE GENOMIC DNA]</scope>
    <source>
        <strain evidence="2">hsmgli-8</strain>
    </source>
</reference>
<organism evidence="1 2">
    <name type="scientific">Pseudomonas quercus</name>
    <dbReference type="NCBI Taxonomy" id="2722792"/>
    <lineage>
        <taxon>Bacteria</taxon>
        <taxon>Pseudomonadati</taxon>
        <taxon>Pseudomonadota</taxon>
        <taxon>Gammaproteobacteria</taxon>
        <taxon>Pseudomonadales</taxon>
        <taxon>Pseudomonadaceae</taxon>
        <taxon>Pseudomonas</taxon>
    </lineage>
</organism>
<dbReference type="RefSeq" id="WP_168083657.1">
    <property type="nucleotide sequence ID" value="NZ_JAAVJI010000004.1"/>
</dbReference>
<evidence type="ECO:0000313" key="1">
    <source>
        <dbReference type="EMBL" id="NJP01084.1"/>
    </source>
</evidence>
<proteinExistence type="predicted"/>
<keyword evidence="2" id="KW-1185">Reference proteome</keyword>
<dbReference type="Proteomes" id="UP000746535">
    <property type="component" value="Unassembled WGS sequence"/>
</dbReference>
<name>A0ABX0YFW2_9PSED</name>
<evidence type="ECO:0000313" key="2">
    <source>
        <dbReference type="Proteomes" id="UP000746535"/>
    </source>
</evidence>
<accession>A0ABX0YFW2</accession>
<protein>
    <submittedName>
        <fullName evidence="1">Uncharacterized protein</fullName>
    </submittedName>
</protein>